<dbReference type="Pfam" id="PF07940">
    <property type="entry name" value="Hepar_II_III_C"/>
    <property type="match status" value="1"/>
</dbReference>
<dbReference type="Gene3D" id="2.70.98.70">
    <property type="match status" value="1"/>
</dbReference>
<dbReference type="AlphaFoldDB" id="A0A9X4KIR1"/>
<dbReference type="GO" id="GO:0030313">
    <property type="term" value="C:cell envelope"/>
    <property type="evidence" value="ECO:0007669"/>
    <property type="project" value="UniProtKB-SubCell"/>
</dbReference>
<accession>A0A9X4KIR1</accession>
<name>A0A9X4KIR1_9BACL</name>
<evidence type="ECO:0000313" key="4">
    <source>
        <dbReference type="Proteomes" id="UP001153387"/>
    </source>
</evidence>
<dbReference type="InterPro" id="IPR012480">
    <property type="entry name" value="Hepar_II_III_C"/>
</dbReference>
<reference evidence="3 4" key="1">
    <citation type="submission" date="2022-10" db="EMBL/GenBank/DDBJ databases">
        <title>Comparative genomic analysis of Cohnella hashimotonis sp. nov., isolated from the International Space Station.</title>
        <authorList>
            <person name="Simpson A."/>
            <person name="Venkateswaran K."/>
        </authorList>
    </citation>
    <scope>NUCLEOTIDE SEQUENCE [LARGE SCALE GENOMIC DNA]</scope>
    <source>
        <strain evidence="3 4">DSM 18997</strain>
    </source>
</reference>
<dbReference type="GO" id="GO:0016829">
    <property type="term" value="F:lyase activity"/>
    <property type="evidence" value="ECO:0007669"/>
    <property type="project" value="InterPro"/>
</dbReference>
<dbReference type="Gene3D" id="1.50.10.100">
    <property type="entry name" value="Chondroitin AC/alginate lyase"/>
    <property type="match status" value="1"/>
</dbReference>
<dbReference type="EMBL" id="JAPDHZ010000003">
    <property type="protein sequence ID" value="MDG0792989.1"/>
    <property type="molecule type" value="Genomic_DNA"/>
</dbReference>
<keyword evidence="4" id="KW-1185">Reference proteome</keyword>
<evidence type="ECO:0000256" key="1">
    <source>
        <dbReference type="ARBA" id="ARBA00004196"/>
    </source>
</evidence>
<organism evidence="3 4">
    <name type="scientific">Cohnella ginsengisoli</name>
    <dbReference type="NCBI Taxonomy" id="425004"/>
    <lineage>
        <taxon>Bacteria</taxon>
        <taxon>Bacillati</taxon>
        <taxon>Bacillota</taxon>
        <taxon>Bacilli</taxon>
        <taxon>Bacillales</taxon>
        <taxon>Paenibacillaceae</taxon>
        <taxon>Cohnella</taxon>
    </lineage>
</organism>
<evidence type="ECO:0000313" key="3">
    <source>
        <dbReference type="EMBL" id="MDG0792989.1"/>
    </source>
</evidence>
<proteinExistence type="predicted"/>
<dbReference type="RefSeq" id="WP_277566729.1">
    <property type="nucleotide sequence ID" value="NZ_JAPDHZ010000003.1"/>
</dbReference>
<sequence>MKLTAFISAEDVAAHILGQDITGRLFPAWEDREAWGRMPEKLRQEWIRAAERHVGADLPTLRASAFMAYFTEGSRARYEAVDAARRSALCALLIAECLEGQGRFVGDIVDLVWLLCEQTTWCSPAHHYLSRDPAQILSNVAEPLFDLMAGETAAALAWTSFLLRGPLDRVSPLIRERIRLEIDRRIVAPYMERDDFWWMGFGEREPNNWNPWCNGNMLTVALLQEMAADQRAAVLSKILRSLDRYLEVQHEDGGCDEGSTYWARAAGMLLVNLELLYRASGGALQVYDQPLIQKLGQFVYRMYVGGPYFVNFADGSAMPSLDYGLIHLYGRRIKDDRLQALGQIGMASYRIPTEGMVSIFQEMISLAAYADIQTEGTLSPPLVQDCWLPHLQAMTARQQDGSVRGLYLAAKGGHNDESHNHNDIGHYVVYADGKPYLIDIGVETYTAKTFSPERYEIWTMQSEYHSLPVINGFGQKEGRAYRAREVAYERSDTTVRLGLDLAGAYPAEAGVKAWRRSFAFERAEGRDAAITLREQCTLAEPSRSVRLHMISCRRPTVAREGRILLSDGDGGALTIDYEPEQWGVAFERIEVVDEQLRRVWGDALYRIAFIAAGEVERGDWTFRITAADSEGEGGTA</sequence>
<evidence type="ECO:0000259" key="2">
    <source>
        <dbReference type="Pfam" id="PF07940"/>
    </source>
</evidence>
<gene>
    <name evidence="3" type="ORF">OMP38_20535</name>
</gene>
<feature type="domain" description="Heparinase II/III-like C-terminal" evidence="2">
    <location>
        <begin position="411"/>
        <end position="521"/>
    </location>
</feature>
<dbReference type="InterPro" id="IPR008929">
    <property type="entry name" value="Chondroitin_lyas"/>
</dbReference>
<comment type="subcellular location">
    <subcellularLocation>
        <location evidence="1">Cell envelope</location>
    </subcellularLocation>
</comment>
<protein>
    <submittedName>
        <fullName evidence="3">Heparinase II/III-family protein</fullName>
    </submittedName>
</protein>
<dbReference type="Proteomes" id="UP001153387">
    <property type="component" value="Unassembled WGS sequence"/>
</dbReference>
<comment type="caution">
    <text evidence="3">The sequence shown here is derived from an EMBL/GenBank/DDBJ whole genome shotgun (WGS) entry which is preliminary data.</text>
</comment>
<dbReference type="SUPFAM" id="SSF48230">
    <property type="entry name" value="Chondroitin AC/alginate lyase"/>
    <property type="match status" value="1"/>
</dbReference>